<evidence type="ECO:0000313" key="4">
    <source>
        <dbReference type="Proteomes" id="UP000004510"/>
    </source>
</evidence>
<name>D4XA52_9BURK</name>
<feature type="transmembrane region" description="Helical" evidence="2">
    <location>
        <begin position="361"/>
        <end position="381"/>
    </location>
</feature>
<dbReference type="eggNOG" id="COG0474">
    <property type="taxonomic scope" value="Bacteria"/>
</dbReference>
<dbReference type="HOGENOM" id="CLU_030637_1_1_4"/>
<evidence type="ECO:0008006" key="5">
    <source>
        <dbReference type="Google" id="ProtNLM"/>
    </source>
</evidence>
<feature type="compositionally biased region" description="Basic and acidic residues" evidence="1">
    <location>
        <begin position="508"/>
        <end position="541"/>
    </location>
</feature>
<feature type="transmembrane region" description="Helical" evidence="2">
    <location>
        <begin position="21"/>
        <end position="39"/>
    </location>
</feature>
<organism evidence="3 4">
    <name type="scientific">Achromobacter piechaudii ATCC 43553</name>
    <dbReference type="NCBI Taxonomy" id="742159"/>
    <lineage>
        <taxon>Bacteria</taxon>
        <taxon>Pseudomonadati</taxon>
        <taxon>Pseudomonadota</taxon>
        <taxon>Betaproteobacteria</taxon>
        <taxon>Burkholderiales</taxon>
        <taxon>Alcaligenaceae</taxon>
        <taxon>Achromobacter</taxon>
    </lineage>
</organism>
<dbReference type="Proteomes" id="UP000004510">
    <property type="component" value="Unassembled WGS sequence"/>
</dbReference>
<keyword evidence="2" id="KW-1133">Transmembrane helix</keyword>
<feature type="transmembrane region" description="Helical" evidence="2">
    <location>
        <begin position="261"/>
        <end position="279"/>
    </location>
</feature>
<feature type="transmembrane region" description="Helical" evidence="2">
    <location>
        <begin position="198"/>
        <end position="215"/>
    </location>
</feature>
<proteinExistence type="predicted"/>
<feature type="region of interest" description="Disordered" evidence="1">
    <location>
        <begin position="507"/>
        <end position="547"/>
    </location>
</feature>
<sequence>MNNLSLKSTGTTRLDASDRTVLIHGAIAALLGAGMHQLIAHRAWPWGHPFALYFLLQWLALTPLAAALLSGMKSLRRWGVALVVFGVVFPLVTAYGMTAAFGSLPNENGGWAGRGETAMALLLTGIAGFISLPLIQALDINRPGWNYPALFRAAWRNAVHLGLSLCLASSVYLLMAAAGAMFDMIGIRAIRNLVEDTTFRFVVWPMILAACLVGVRRRPALTDILQRAWLTLNAWLLPLVSLVGLAFTIALAARLALDLRAVQLSAGALIAFSLVWIKLINAAWQDGAHADPFGPRLRRLLRWAMACLLPLAAVALYGAAVRVEQYGWTVLRAWGVGGAAILVLYGAGYAWAALRGAHHHAALAATNLVAAFATLALLLAFSTPLANPLRLTADSQLQRLIDGRKEPQDFSFHAMRSDYGIWGLDALRRLADGAADARDPRIAEAAKETLKGGYFRWDDPLEQKAGQASDEPGPLATVPEGHDIPPDWWRYLRREYPALARACTTSADTRDAELHEADPRDADPRDADRREADRREADPRDAGPAPAQRCRVIFADLTGDGSDELILYVAPTAAAQYPEREKFSVFAPDAAGQWRHLGNLHAISFEQPIDDVTGVDDVEQALKQGLVRTRPRTDLDLIIGDRLLRLH</sequence>
<accession>D4XA52</accession>
<dbReference type="EMBL" id="ADMS01000052">
    <property type="protein sequence ID" value="EFF76317.1"/>
    <property type="molecule type" value="Genomic_DNA"/>
</dbReference>
<feature type="transmembrane region" description="Helical" evidence="2">
    <location>
        <begin position="118"/>
        <end position="138"/>
    </location>
</feature>
<feature type="transmembrane region" description="Helical" evidence="2">
    <location>
        <begin position="235"/>
        <end position="255"/>
    </location>
</feature>
<comment type="caution">
    <text evidence="3">The sequence shown here is derived from an EMBL/GenBank/DDBJ whole genome shotgun (WGS) entry which is preliminary data.</text>
</comment>
<evidence type="ECO:0000256" key="1">
    <source>
        <dbReference type="SAM" id="MobiDB-lite"/>
    </source>
</evidence>
<feature type="transmembrane region" description="Helical" evidence="2">
    <location>
        <begin position="333"/>
        <end position="354"/>
    </location>
</feature>
<keyword evidence="2" id="KW-0472">Membrane</keyword>
<keyword evidence="2" id="KW-0812">Transmembrane</keyword>
<dbReference type="AlphaFoldDB" id="D4XA52"/>
<evidence type="ECO:0000313" key="3">
    <source>
        <dbReference type="EMBL" id="EFF76317.1"/>
    </source>
</evidence>
<dbReference type="Pfam" id="PF13687">
    <property type="entry name" value="DUF4153"/>
    <property type="match status" value="1"/>
</dbReference>
<gene>
    <name evidence="3" type="ORF">HMPREF0004_2349</name>
</gene>
<dbReference type="PATRIC" id="fig|742159.3.peg.3297"/>
<protein>
    <recommendedName>
        <fullName evidence="5">DUF4153 domain-containing protein</fullName>
    </recommendedName>
</protein>
<dbReference type="OrthoDB" id="7022049at2"/>
<feature type="transmembrane region" description="Helical" evidence="2">
    <location>
        <begin position="51"/>
        <end position="71"/>
    </location>
</feature>
<dbReference type="InterPro" id="IPR025291">
    <property type="entry name" value="DUF4153"/>
</dbReference>
<reference evidence="4" key="1">
    <citation type="submission" date="2010-03" db="EMBL/GenBank/DDBJ databases">
        <title>Complete sequence of Mobiluncus curtisii ATCC 43063.</title>
        <authorList>
            <person name="Muzny D."/>
            <person name="Qin X."/>
            <person name="Deng J."/>
            <person name="Jiang H."/>
            <person name="Liu Y."/>
            <person name="Qu J."/>
            <person name="Song X.-Z."/>
            <person name="Zhang L."/>
            <person name="Thornton R."/>
            <person name="Coyle M."/>
            <person name="Francisco L."/>
            <person name="Jackson L."/>
            <person name="Javaid M."/>
            <person name="Korchina V."/>
            <person name="Kovar C."/>
            <person name="Mata R."/>
            <person name="Mathew T."/>
            <person name="Ngo R."/>
            <person name="Nguyen L."/>
            <person name="Nguyen N."/>
            <person name="Okwuonu G."/>
            <person name="Ongeri F."/>
            <person name="Pham C."/>
            <person name="Simmons D."/>
            <person name="Wilczek-Boney K."/>
            <person name="Hale W."/>
            <person name="Jakkamsetti A."/>
            <person name="Pham P."/>
            <person name="Ruth R."/>
            <person name="San Lucas F."/>
            <person name="Warren J."/>
            <person name="Zhang J."/>
            <person name="Zhao Z."/>
            <person name="Zhou C."/>
            <person name="Zhu D."/>
            <person name="Lee S."/>
            <person name="Bess C."/>
            <person name="Blankenburg K."/>
            <person name="Forbes L."/>
            <person name="Fu Q."/>
            <person name="Gubbala S."/>
            <person name="Hirani K."/>
            <person name="Jayaseelan J.C."/>
            <person name="Lara F."/>
            <person name="Munidasa M."/>
            <person name="Palculict T."/>
            <person name="Patil S."/>
            <person name="Pu L.-L."/>
            <person name="Saada N."/>
            <person name="Tang L."/>
            <person name="Weissenberger G."/>
            <person name="Zhu Y."/>
            <person name="Hemphill L."/>
            <person name="Shang Y."/>
            <person name="Youmans B."/>
            <person name="Ayvaz T."/>
            <person name="Ross M."/>
            <person name="Santibanez J."/>
            <person name="Aqrawi P."/>
            <person name="Gross S."/>
            <person name="Joshi V."/>
            <person name="Fowler G."/>
            <person name="Nazareth L."/>
            <person name="Reid J."/>
            <person name="Worley K."/>
            <person name="Petrosino J."/>
            <person name="Highlander S."/>
            <person name="Gibbs R."/>
            <person name="Gibbs R."/>
        </authorList>
    </citation>
    <scope>NUCLEOTIDE SEQUENCE [LARGE SCALE GENOMIC DNA]</scope>
    <source>
        <strain evidence="4">ATCC 43553</strain>
    </source>
</reference>
<evidence type="ECO:0000256" key="2">
    <source>
        <dbReference type="SAM" id="Phobius"/>
    </source>
</evidence>
<feature type="transmembrane region" description="Helical" evidence="2">
    <location>
        <begin position="300"/>
        <end position="321"/>
    </location>
</feature>
<feature type="transmembrane region" description="Helical" evidence="2">
    <location>
        <begin position="158"/>
        <end position="178"/>
    </location>
</feature>
<feature type="transmembrane region" description="Helical" evidence="2">
    <location>
        <begin position="78"/>
        <end position="98"/>
    </location>
</feature>